<organism evidence="1 2">
    <name type="scientific">Habropoda laboriosa</name>
    <dbReference type="NCBI Taxonomy" id="597456"/>
    <lineage>
        <taxon>Eukaryota</taxon>
        <taxon>Metazoa</taxon>
        <taxon>Ecdysozoa</taxon>
        <taxon>Arthropoda</taxon>
        <taxon>Hexapoda</taxon>
        <taxon>Insecta</taxon>
        <taxon>Pterygota</taxon>
        <taxon>Neoptera</taxon>
        <taxon>Endopterygota</taxon>
        <taxon>Hymenoptera</taxon>
        <taxon>Apocrita</taxon>
        <taxon>Aculeata</taxon>
        <taxon>Apoidea</taxon>
        <taxon>Anthophila</taxon>
        <taxon>Apidae</taxon>
        <taxon>Habropoda</taxon>
    </lineage>
</organism>
<gene>
    <name evidence="1" type="ORF">WH47_02522</name>
</gene>
<reference evidence="1 2" key="1">
    <citation type="submission" date="2015-07" db="EMBL/GenBank/DDBJ databases">
        <title>The genome of Habropoda laboriosa.</title>
        <authorList>
            <person name="Pan H."/>
            <person name="Kapheim K."/>
        </authorList>
    </citation>
    <scope>NUCLEOTIDE SEQUENCE [LARGE SCALE GENOMIC DNA]</scope>
    <source>
        <strain evidence="1">0110345459</strain>
    </source>
</reference>
<accession>A0A0L7QW82</accession>
<evidence type="ECO:0000313" key="2">
    <source>
        <dbReference type="Proteomes" id="UP000053825"/>
    </source>
</evidence>
<proteinExistence type="predicted"/>
<dbReference type="AlphaFoldDB" id="A0A0L7QW82"/>
<evidence type="ECO:0000313" key="1">
    <source>
        <dbReference type="EMBL" id="KOC62819.1"/>
    </source>
</evidence>
<dbReference type="STRING" id="597456.A0A0L7QW82"/>
<dbReference type="OrthoDB" id="267381at2759"/>
<keyword evidence="2" id="KW-1185">Reference proteome</keyword>
<sequence>MVDISNQECLNTSNTINKDIKVLSSNDSMKVSNKFNSAQFSNTSVIKCGEITDADNDVYNNLVMRYTLDNFFTKVRNKYLECLSLEP</sequence>
<dbReference type="EMBL" id="KQ414716">
    <property type="protein sequence ID" value="KOC62819.1"/>
    <property type="molecule type" value="Genomic_DNA"/>
</dbReference>
<protein>
    <submittedName>
        <fullName evidence="1">Uncharacterized protein</fullName>
    </submittedName>
</protein>
<dbReference type="Proteomes" id="UP000053825">
    <property type="component" value="Unassembled WGS sequence"/>
</dbReference>
<name>A0A0L7QW82_9HYME</name>